<organism evidence="2 3">
    <name type="scientific">Liparis tanakae</name>
    <name type="common">Tanaka's snailfish</name>
    <dbReference type="NCBI Taxonomy" id="230148"/>
    <lineage>
        <taxon>Eukaryota</taxon>
        <taxon>Metazoa</taxon>
        <taxon>Chordata</taxon>
        <taxon>Craniata</taxon>
        <taxon>Vertebrata</taxon>
        <taxon>Euteleostomi</taxon>
        <taxon>Actinopterygii</taxon>
        <taxon>Neopterygii</taxon>
        <taxon>Teleostei</taxon>
        <taxon>Neoteleostei</taxon>
        <taxon>Acanthomorphata</taxon>
        <taxon>Eupercaria</taxon>
        <taxon>Perciformes</taxon>
        <taxon>Cottioidei</taxon>
        <taxon>Cottales</taxon>
        <taxon>Liparidae</taxon>
        <taxon>Liparis</taxon>
    </lineage>
</organism>
<protein>
    <submittedName>
        <fullName evidence="2">Uncharacterized protein</fullName>
    </submittedName>
</protein>
<reference evidence="2 3" key="1">
    <citation type="submission" date="2019-03" db="EMBL/GenBank/DDBJ databases">
        <title>First draft genome of Liparis tanakae, snailfish: a comprehensive survey of snailfish specific genes.</title>
        <authorList>
            <person name="Kim W."/>
            <person name="Song I."/>
            <person name="Jeong J.-H."/>
            <person name="Kim D."/>
            <person name="Kim S."/>
            <person name="Ryu S."/>
            <person name="Song J.Y."/>
            <person name="Lee S.K."/>
        </authorList>
    </citation>
    <scope>NUCLEOTIDE SEQUENCE [LARGE SCALE GENOMIC DNA]</scope>
    <source>
        <tissue evidence="2">Muscle</tissue>
    </source>
</reference>
<comment type="caution">
    <text evidence="2">The sequence shown here is derived from an EMBL/GenBank/DDBJ whole genome shotgun (WGS) entry which is preliminary data.</text>
</comment>
<evidence type="ECO:0000313" key="3">
    <source>
        <dbReference type="Proteomes" id="UP000314294"/>
    </source>
</evidence>
<dbReference type="AlphaFoldDB" id="A0A4Z2GXK1"/>
<feature type="compositionally biased region" description="Basic residues" evidence="1">
    <location>
        <begin position="18"/>
        <end position="30"/>
    </location>
</feature>
<feature type="region of interest" description="Disordered" evidence="1">
    <location>
        <begin position="87"/>
        <end position="129"/>
    </location>
</feature>
<sequence>MQKRSNPPRSHAATPIRQRPKRQRLQRRLHFGRERGERREERGERREELRRERGRLSLYKVKRNRETWGYAASLNKERRKKLENRHEALRMDTEGMRGRREDEEVDFHQAAKDVRSRSHRNTHLRPASW</sequence>
<gene>
    <name evidence="2" type="ORF">EYF80_031496</name>
</gene>
<keyword evidence="3" id="KW-1185">Reference proteome</keyword>
<feature type="region of interest" description="Disordered" evidence="1">
    <location>
        <begin position="1"/>
        <end position="50"/>
    </location>
</feature>
<feature type="compositionally biased region" description="Basic and acidic residues" evidence="1">
    <location>
        <begin position="87"/>
        <end position="116"/>
    </location>
</feature>
<dbReference type="EMBL" id="SRLO01000384">
    <property type="protein sequence ID" value="TNN58256.1"/>
    <property type="molecule type" value="Genomic_DNA"/>
</dbReference>
<accession>A0A4Z2GXK1</accession>
<dbReference type="Proteomes" id="UP000314294">
    <property type="component" value="Unassembled WGS sequence"/>
</dbReference>
<feature type="compositionally biased region" description="Basic and acidic residues" evidence="1">
    <location>
        <begin position="31"/>
        <end position="50"/>
    </location>
</feature>
<name>A0A4Z2GXK1_9TELE</name>
<evidence type="ECO:0000313" key="2">
    <source>
        <dbReference type="EMBL" id="TNN58256.1"/>
    </source>
</evidence>
<proteinExistence type="predicted"/>
<evidence type="ECO:0000256" key="1">
    <source>
        <dbReference type="SAM" id="MobiDB-lite"/>
    </source>
</evidence>